<keyword evidence="1" id="KW-0489">Methyltransferase</keyword>
<dbReference type="GO" id="GO:0032259">
    <property type="term" value="P:methylation"/>
    <property type="evidence" value="ECO:0007669"/>
    <property type="project" value="UniProtKB-KW"/>
</dbReference>
<dbReference type="Pfam" id="PF13489">
    <property type="entry name" value="Methyltransf_23"/>
    <property type="match status" value="1"/>
</dbReference>
<dbReference type="Gene3D" id="3.40.50.150">
    <property type="entry name" value="Vaccinia Virus protein VP39"/>
    <property type="match status" value="1"/>
</dbReference>
<reference evidence="1 2" key="1">
    <citation type="submission" date="2023-11" db="EMBL/GenBank/DDBJ databases">
        <title>Paucibacter sp. nov., isolated from fresh soil in Korea.</title>
        <authorList>
            <person name="Le N.T.T."/>
        </authorList>
    </citation>
    <scope>NUCLEOTIDE SEQUENCE [LARGE SCALE GENOMIC DNA]</scope>
    <source>
        <strain evidence="1 2">R3-3</strain>
    </source>
</reference>
<keyword evidence="2" id="KW-1185">Reference proteome</keyword>
<accession>A0ABU5DIC5</accession>
<comment type="caution">
    <text evidence="1">The sequence shown here is derived from an EMBL/GenBank/DDBJ whole genome shotgun (WGS) entry which is preliminary data.</text>
</comment>
<keyword evidence="1" id="KW-0808">Transferase</keyword>
<proteinExistence type="predicted"/>
<organism evidence="1 2">
    <name type="scientific">Roseateles agri</name>
    <dbReference type="NCBI Taxonomy" id="3098619"/>
    <lineage>
        <taxon>Bacteria</taxon>
        <taxon>Pseudomonadati</taxon>
        <taxon>Pseudomonadota</taxon>
        <taxon>Betaproteobacteria</taxon>
        <taxon>Burkholderiales</taxon>
        <taxon>Sphaerotilaceae</taxon>
        <taxon>Roseateles</taxon>
    </lineage>
</organism>
<dbReference type="PANTHER" id="PTHR43861">
    <property type="entry name" value="TRANS-ACONITATE 2-METHYLTRANSFERASE-RELATED"/>
    <property type="match status" value="1"/>
</dbReference>
<name>A0ABU5DIC5_9BURK</name>
<evidence type="ECO:0000313" key="1">
    <source>
        <dbReference type="EMBL" id="MDY0745531.1"/>
    </source>
</evidence>
<dbReference type="GO" id="GO:0008168">
    <property type="term" value="F:methyltransferase activity"/>
    <property type="evidence" value="ECO:0007669"/>
    <property type="project" value="UniProtKB-KW"/>
</dbReference>
<dbReference type="RefSeq" id="WP_320423436.1">
    <property type="nucleotide sequence ID" value="NZ_JAXCLA010000004.1"/>
</dbReference>
<dbReference type="SUPFAM" id="SSF53335">
    <property type="entry name" value="S-adenosyl-L-methionine-dependent methyltransferases"/>
    <property type="match status" value="1"/>
</dbReference>
<sequence length="248" mass="26512">MPPTSNEWLDPAAAAPDATARFYDAVAPGYDAQVDGRTDVDNLRLREAFCQRVAAAAGPGASILDFGCGTGIDAAWYAARGHRVHAYDLSPGMMAVLRERCSGEIAAGRITTAAGPLEAMERALGAGDPVAAIAANFAVLNHVQDPGPLLQRLAVHLQPGSALVANVLNPFYGRDMRHGWWWRSALRSLGQGAIRMEGRVTTYRHFIGSLRRAAAPAFAIESVCTADGRSLFGSLGANHLFVQFRRRS</sequence>
<dbReference type="EMBL" id="JAXCLA010000004">
    <property type="protein sequence ID" value="MDY0745531.1"/>
    <property type="molecule type" value="Genomic_DNA"/>
</dbReference>
<dbReference type="CDD" id="cd02440">
    <property type="entry name" value="AdoMet_MTases"/>
    <property type="match status" value="1"/>
</dbReference>
<gene>
    <name evidence="1" type="ORF">SNE35_13505</name>
</gene>
<protein>
    <submittedName>
        <fullName evidence="1">Methyltransferase domain-containing protein</fullName>
    </submittedName>
</protein>
<evidence type="ECO:0000313" key="2">
    <source>
        <dbReference type="Proteomes" id="UP001285263"/>
    </source>
</evidence>
<dbReference type="InterPro" id="IPR029063">
    <property type="entry name" value="SAM-dependent_MTases_sf"/>
</dbReference>
<dbReference type="Proteomes" id="UP001285263">
    <property type="component" value="Unassembled WGS sequence"/>
</dbReference>